<dbReference type="EMBL" id="JAJLJH010000002">
    <property type="protein sequence ID" value="MCK9686339.1"/>
    <property type="molecule type" value="Genomic_DNA"/>
</dbReference>
<keyword evidence="1" id="KW-0732">Signal</keyword>
<dbReference type="InterPro" id="IPR051398">
    <property type="entry name" value="Polysacch_Deacetylase"/>
</dbReference>
<name>A0A9X1YHC1_9BURK</name>
<evidence type="ECO:0000313" key="4">
    <source>
        <dbReference type="Proteomes" id="UP001139353"/>
    </source>
</evidence>
<evidence type="ECO:0000313" key="3">
    <source>
        <dbReference type="EMBL" id="MCK9686339.1"/>
    </source>
</evidence>
<dbReference type="PANTHER" id="PTHR34216:SF7">
    <property type="entry name" value="POLY-BETA-1,6-N-ACETYL-D-GLUCOSAMINE N-DEACETYLASE"/>
    <property type="match status" value="1"/>
</dbReference>
<feature type="domain" description="NodB homology" evidence="2">
    <location>
        <begin position="77"/>
        <end position="321"/>
    </location>
</feature>
<dbReference type="GO" id="GO:0016810">
    <property type="term" value="F:hydrolase activity, acting on carbon-nitrogen (but not peptide) bonds"/>
    <property type="evidence" value="ECO:0007669"/>
    <property type="project" value="InterPro"/>
</dbReference>
<dbReference type="RefSeq" id="WP_275682365.1">
    <property type="nucleotide sequence ID" value="NZ_JAJLJH010000002.1"/>
</dbReference>
<dbReference type="AlphaFoldDB" id="A0A9X1YHC1"/>
<dbReference type="GO" id="GO:0005975">
    <property type="term" value="P:carbohydrate metabolic process"/>
    <property type="evidence" value="ECO:0007669"/>
    <property type="project" value="InterPro"/>
</dbReference>
<reference evidence="3" key="1">
    <citation type="submission" date="2021-11" db="EMBL/GenBank/DDBJ databases">
        <title>BS-T2-15 a new species belonging to the Comamonadaceae family isolated from the soil of a French oak forest.</title>
        <authorList>
            <person name="Mieszkin S."/>
            <person name="Alain K."/>
        </authorList>
    </citation>
    <scope>NUCLEOTIDE SEQUENCE</scope>
    <source>
        <strain evidence="3">BS-T2-15</strain>
    </source>
</reference>
<evidence type="ECO:0000256" key="1">
    <source>
        <dbReference type="ARBA" id="ARBA00022729"/>
    </source>
</evidence>
<dbReference type="InterPro" id="IPR011330">
    <property type="entry name" value="Glyco_hydro/deAcase_b/a-brl"/>
</dbReference>
<keyword evidence="4" id="KW-1185">Reference proteome</keyword>
<comment type="caution">
    <text evidence="3">The sequence shown here is derived from an EMBL/GenBank/DDBJ whole genome shotgun (WGS) entry which is preliminary data.</text>
</comment>
<dbReference type="Pfam" id="PF01522">
    <property type="entry name" value="Polysacc_deac_1"/>
    <property type="match status" value="2"/>
</dbReference>
<dbReference type="InterPro" id="IPR002509">
    <property type="entry name" value="NODB_dom"/>
</dbReference>
<gene>
    <name evidence="3" type="ORF">LPC04_11540</name>
</gene>
<dbReference type="CDD" id="cd10918">
    <property type="entry name" value="CE4_NodB_like_5s_6s"/>
    <property type="match status" value="1"/>
</dbReference>
<evidence type="ECO:0000259" key="2">
    <source>
        <dbReference type="PROSITE" id="PS51677"/>
    </source>
</evidence>
<accession>A0A9X1YHC1</accession>
<dbReference type="SUPFAM" id="SSF88713">
    <property type="entry name" value="Glycoside hydrolase/deacetylase"/>
    <property type="match status" value="1"/>
</dbReference>
<dbReference type="Proteomes" id="UP001139353">
    <property type="component" value="Unassembled WGS sequence"/>
</dbReference>
<dbReference type="Gene3D" id="3.20.20.370">
    <property type="entry name" value="Glycoside hydrolase/deacetylase"/>
    <property type="match status" value="1"/>
</dbReference>
<sequence>MSRAVRAVSTVVSPAGQRAKLLTFFFHRVLEKPDPMIPGEMHATQFDEALRWIGDQFRVLPPLEACERLATGTLPARAAIISFDDGYRDNHDVALPLLKRHRMTAAFFVATGYLGDGVQFNDRLTEAVRAHAGDSFDAGWLGLGILPTGDLPARLRTLHRLREGIKYLPPAERNQALERIESACGLAASRSARDRVMMTPEEVQVLAANGMEIGGHTVMHPILKSVDDDTAFEEIRLGRDALAALLPQPPRLFAYPNGKLGTDFDPRHADMARRAGFSYAFSTQRGAADARTDRMMLPRFMPWDRQALRFKLQALKVLLGR</sequence>
<dbReference type="PROSITE" id="PS51677">
    <property type="entry name" value="NODB"/>
    <property type="match status" value="1"/>
</dbReference>
<proteinExistence type="predicted"/>
<organism evidence="3 4">
    <name type="scientific">Scleromatobacter humisilvae</name>
    <dbReference type="NCBI Taxonomy" id="2897159"/>
    <lineage>
        <taxon>Bacteria</taxon>
        <taxon>Pseudomonadati</taxon>
        <taxon>Pseudomonadota</taxon>
        <taxon>Betaproteobacteria</taxon>
        <taxon>Burkholderiales</taxon>
        <taxon>Sphaerotilaceae</taxon>
        <taxon>Scleromatobacter</taxon>
    </lineage>
</organism>
<protein>
    <submittedName>
        <fullName evidence="3">Polysaccharide deacetylase family protein</fullName>
    </submittedName>
</protein>
<dbReference type="PANTHER" id="PTHR34216">
    <property type="match status" value="1"/>
</dbReference>